<comment type="caution">
    <text evidence="7">The sequence shown here is derived from an EMBL/GenBank/DDBJ whole genome shotgun (WGS) entry which is preliminary data.</text>
</comment>
<dbReference type="PANTHER" id="PTHR18919:SF107">
    <property type="entry name" value="ACETYL-COA ACETYLTRANSFERASE, CYTOSOLIC"/>
    <property type="match status" value="1"/>
</dbReference>
<sequence>MTREIVVVGAARTAIGTFGGSLKDVPMTRLATEVTRAALERSKVAPDQVGHVVFGNVIPTEPNDAYLARVAALDAGLPKEVPAFNVNRLCGSGLQAIVSAAQAIRLGDADIAIGGGAESMSRGPYFALDVRWGTKMGDSRSIDYMLGILHDPWHKIHMGITAENVAERFHVTRQDQDALAAESHRRAARAIESGYFREQIVPVEIATRKGVTVFDTDEHVRADTTADSLAGLRPVFRKDGTVTAGNSSGINDAAAAVVLAEAGRAERDGLEPLARLVGYAHAGVEPELMGIGPIPATRKVLERTGLTVDDLDVIESNEAFAAQACAVARELGFDPARVNPNGSGISLGHPVGATGAIITTKAIYELQRIKGRYALVTMCIGGGQGIAAIFERL</sequence>
<name>A0ABX0V391_9HYPH</name>
<dbReference type="SUPFAM" id="SSF53901">
    <property type="entry name" value="Thiolase-like"/>
    <property type="match status" value="2"/>
</dbReference>
<keyword evidence="3 4" id="KW-0012">Acyltransferase</keyword>
<dbReference type="NCBIfam" id="TIGR01930">
    <property type="entry name" value="AcCoA-C-Actrans"/>
    <property type="match status" value="1"/>
</dbReference>
<dbReference type="PROSITE" id="PS00099">
    <property type="entry name" value="THIOLASE_3"/>
    <property type="match status" value="1"/>
</dbReference>
<dbReference type="PROSITE" id="PS00098">
    <property type="entry name" value="THIOLASE_1"/>
    <property type="match status" value="1"/>
</dbReference>
<evidence type="ECO:0000259" key="6">
    <source>
        <dbReference type="Pfam" id="PF02803"/>
    </source>
</evidence>
<dbReference type="Pfam" id="PF00108">
    <property type="entry name" value="Thiolase_N"/>
    <property type="match status" value="1"/>
</dbReference>
<dbReference type="InterPro" id="IPR020610">
    <property type="entry name" value="Thiolase_AS"/>
</dbReference>
<evidence type="ECO:0000256" key="3">
    <source>
        <dbReference type="ARBA" id="ARBA00023315"/>
    </source>
</evidence>
<protein>
    <submittedName>
        <fullName evidence="7">Acetyl-CoA C-acetyltransferase</fullName>
        <ecNumber evidence="7">2.3.1.9</ecNumber>
    </submittedName>
</protein>
<evidence type="ECO:0000313" key="7">
    <source>
        <dbReference type="EMBL" id="NIJ58285.1"/>
    </source>
</evidence>
<dbReference type="Proteomes" id="UP001429580">
    <property type="component" value="Unassembled WGS sequence"/>
</dbReference>
<dbReference type="PANTHER" id="PTHR18919">
    <property type="entry name" value="ACETYL-COA C-ACYLTRANSFERASE"/>
    <property type="match status" value="1"/>
</dbReference>
<dbReference type="Gene3D" id="3.40.47.10">
    <property type="match status" value="2"/>
</dbReference>
<reference evidence="7 8" key="1">
    <citation type="submission" date="2020-03" db="EMBL/GenBank/DDBJ databases">
        <title>Genomic Encyclopedia of Type Strains, Phase IV (KMG-IV): sequencing the most valuable type-strain genomes for metagenomic binning, comparative biology and taxonomic classification.</title>
        <authorList>
            <person name="Goeker M."/>
        </authorList>
    </citation>
    <scope>NUCLEOTIDE SEQUENCE [LARGE SCALE GENOMIC DNA]</scope>
    <source>
        <strain evidence="7 8">DSM 103870</strain>
    </source>
</reference>
<keyword evidence="8" id="KW-1185">Reference proteome</keyword>
<evidence type="ECO:0000256" key="4">
    <source>
        <dbReference type="RuleBase" id="RU003557"/>
    </source>
</evidence>
<accession>A0ABX0V391</accession>
<organism evidence="7 8">
    <name type="scientific">Pseudochelatococcus lubricantis</name>
    <dbReference type="NCBI Taxonomy" id="1538102"/>
    <lineage>
        <taxon>Bacteria</taxon>
        <taxon>Pseudomonadati</taxon>
        <taxon>Pseudomonadota</taxon>
        <taxon>Alphaproteobacteria</taxon>
        <taxon>Hyphomicrobiales</taxon>
        <taxon>Chelatococcaceae</taxon>
        <taxon>Pseudochelatococcus</taxon>
    </lineage>
</organism>
<evidence type="ECO:0000256" key="1">
    <source>
        <dbReference type="ARBA" id="ARBA00010982"/>
    </source>
</evidence>
<keyword evidence="2 4" id="KW-0808">Transferase</keyword>
<comment type="similarity">
    <text evidence="1 4">Belongs to the thiolase-like superfamily. Thiolase family.</text>
</comment>
<dbReference type="EMBL" id="JAASQI010000004">
    <property type="protein sequence ID" value="NIJ58285.1"/>
    <property type="molecule type" value="Genomic_DNA"/>
</dbReference>
<dbReference type="CDD" id="cd00751">
    <property type="entry name" value="thiolase"/>
    <property type="match status" value="1"/>
</dbReference>
<evidence type="ECO:0000256" key="2">
    <source>
        <dbReference type="ARBA" id="ARBA00022679"/>
    </source>
</evidence>
<gene>
    <name evidence="7" type="ORF">FHS82_002127</name>
</gene>
<evidence type="ECO:0000313" key="8">
    <source>
        <dbReference type="Proteomes" id="UP001429580"/>
    </source>
</evidence>
<dbReference type="InterPro" id="IPR002155">
    <property type="entry name" value="Thiolase"/>
</dbReference>
<feature type="domain" description="Thiolase C-terminal" evidence="6">
    <location>
        <begin position="271"/>
        <end position="392"/>
    </location>
</feature>
<dbReference type="PIRSF" id="PIRSF000429">
    <property type="entry name" value="Ac-CoA_Ac_transf"/>
    <property type="match status" value="1"/>
</dbReference>
<dbReference type="EC" id="2.3.1.9" evidence="7"/>
<dbReference type="RefSeq" id="WP_166952162.1">
    <property type="nucleotide sequence ID" value="NZ_JAASQI010000004.1"/>
</dbReference>
<dbReference type="InterPro" id="IPR020615">
    <property type="entry name" value="Thiolase_acyl_enz_int_AS"/>
</dbReference>
<dbReference type="NCBIfam" id="NF006552">
    <property type="entry name" value="PRK09051.1"/>
    <property type="match status" value="1"/>
</dbReference>
<evidence type="ECO:0000259" key="5">
    <source>
        <dbReference type="Pfam" id="PF00108"/>
    </source>
</evidence>
<feature type="domain" description="Thiolase N-terminal" evidence="5">
    <location>
        <begin position="5"/>
        <end position="261"/>
    </location>
</feature>
<dbReference type="InterPro" id="IPR020616">
    <property type="entry name" value="Thiolase_N"/>
</dbReference>
<dbReference type="GO" id="GO:0003985">
    <property type="term" value="F:acetyl-CoA C-acetyltransferase activity"/>
    <property type="evidence" value="ECO:0007669"/>
    <property type="project" value="UniProtKB-EC"/>
</dbReference>
<dbReference type="InterPro" id="IPR020617">
    <property type="entry name" value="Thiolase_C"/>
</dbReference>
<dbReference type="Pfam" id="PF02803">
    <property type="entry name" value="Thiolase_C"/>
    <property type="match status" value="1"/>
</dbReference>
<dbReference type="InterPro" id="IPR016039">
    <property type="entry name" value="Thiolase-like"/>
</dbReference>
<proteinExistence type="inferred from homology"/>